<protein>
    <submittedName>
        <fullName evidence="1">Uncharacterized protein</fullName>
    </submittedName>
</protein>
<proteinExistence type="predicted"/>
<dbReference type="Proteomes" id="UP001178507">
    <property type="component" value="Unassembled WGS sequence"/>
</dbReference>
<reference evidence="1" key="1">
    <citation type="submission" date="2023-08" db="EMBL/GenBank/DDBJ databases">
        <authorList>
            <person name="Chen Y."/>
            <person name="Shah S."/>
            <person name="Dougan E. K."/>
            <person name="Thang M."/>
            <person name="Chan C."/>
        </authorList>
    </citation>
    <scope>NUCLEOTIDE SEQUENCE</scope>
</reference>
<organism evidence="1 2">
    <name type="scientific">Effrenium voratum</name>
    <dbReference type="NCBI Taxonomy" id="2562239"/>
    <lineage>
        <taxon>Eukaryota</taxon>
        <taxon>Sar</taxon>
        <taxon>Alveolata</taxon>
        <taxon>Dinophyceae</taxon>
        <taxon>Suessiales</taxon>
        <taxon>Symbiodiniaceae</taxon>
        <taxon>Effrenium</taxon>
    </lineage>
</organism>
<dbReference type="EMBL" id="CAUJNA010000452">
    <property type="protein sequence ID" value="CAJ1377293.1"/>
    <property type="molecule type" value="Genomic_DNA"/>
</dbReference>
<evidence type="ECO:0000313" key="1">
    <source>
        <dbReference type="EMBL" id="CAJ1377293.1"/>
    </source>
</evidence>
<name>A0AA36MRC7_9DINO</name>
<gene>
    <name evidence="1" type="ORF">EVOR1521_LOCUS6130</name>
</gene>
<accession>A0AA36MRC7</accession>
<comment type="caution">
    <text evidence="1">The sequence shown here is derived from an EMBL/GenBank/DDBJ whole genome shotgun (WGS) entry which is preliminary data.</text>
</comment>
<keyword evidence="2" id="KW-1185">Reference proteome</keyword>
<sequence>MAFVGCAPEQVAEMSALCSCVEAYVALGDATKAEFRADEACSLAKAFSGTLREAAPKLALVKSKLLGSKEGTDAMALLREIGATWGETALLLGLAKDATKDTAKARAALEQAKLKQNRWLEAFALLTLTLALQPKGSPGATAVDEFLALAKRHGIHVGEADAASSIRRLQGSGSTTQDLQEISMIDSAPQPSSGRGRGKRGRLWTWPMPSCSRVYCRFQRWRTL</sequence>
<evidence type="ECO:0000313" key="2">
    <source>
        <dbReference type="Proteomes" id="UP001178507"/>
    </source>
</evidence>
<dbReference type="AlphaFoldDB" id="A0AA36MRC7"/>